<dbReference type="PRINTS" id="PR00385">
    <property type="entry name" value="P450"/>
</dbReference>
<dbReference type="Proteomes" id="UP000299102">
    <property type="component" value="Unassembled WGS sequence"/>
</dbReference>
<proteinExistence type="inferred from homology"/>
<evidence type="ECO:0000256" key="11">
    <source>
        <dbReference type="ARBA" id="ARBA00023002"/>
    </source>
</evidence>
<dbReference type="GO" id="GO:0005506">
    <property type="term" value="F:iron ion binding"/>
    <property type="evidence" value="ECO:0007669"/>
    <property type="project" value="InterPro"/>
</dbReference>
<keyword evidence="19" id="KW-1185">Reference proteome</keyword>
<evidence type="ECO:0000256" key="13">
    <source>
        <dbReference type="ARBA" id="ARBA00023033"/>
    </source>
</evidence>
<evidence type="ECO:0000256" key="5">
    <source>
        <dbReference type="ARBA" id="ARBA00010617"/>
    </source>
</evidence>
<evidence type="ECO:0000256" key="9">
    <source>
        <dbReference type="ARBA" id="ARBA00022824"/>
    </source>
</evidence>
<dbReference type="InterPro" id="IPR050476">
    <property type="entry name" value="Insect_CytP450_Detox"/>
</dbReference>
<accession>A0A4C1UKC4</accession>
<evidence type="ECO:0000256" key="7">
    <source>
        <dbReference type="ARBA" id="ARBA00022617"/>
    </source>
</evidence>
<comment type="catalytic activity">
    <reaction evidence="15">
        <text>an organic molecule + reduced [NADPH--hemoprotein reductase] + O2 = an alcohol + oxidized [NADPH--hemoprotein reductase] + H2O + H(+)</text>
        <dbReference type="Rhea" id="RHEA:17149"/>
        <dbReference type="Rhea" id="RHEA-COMP:11964"/>
        <dbReference type="Rhea" id="RHEA-COMP:11965"/>
        <dbReference type="ChEBI" id="CHEBI:15377"/>
        <dbReference type="ChEBI" id="CHEBI:15378"/>
        <dbReference type="ChEBI" id="CHEBI:15379"/>
        <dbReference type="ChEBI" id="CHEBI:30879"/>
        <dbReference type="ChEBI" id="CHEBI:57618"/>
        <dbReference type="ChEBI" id="CHEBI:58210"/>
        <dbReference type="ChEBI" id="CHEBI:142491"/>
        <dbReference type="EC" id="1.14.14.1"/>
    </reaction>
</comment>
<organism evidence="18 19">
    <name type="scientific">Eumeta variegata</name>
    <name type="common">Bagworm moth</name>
    <name type="synonym">Eumeta japonica</name>
    <dbReference type="NCBI Taxonomy" id="151549"/>
    <lineage>
        <taxon>Eukaryota</taxon>
        <taxon>Metazoa</taxon>
        <taxon>Ecdysozoa</taxon>
        <taxon>Arthropoda</taxon>
        <taxon>Hexapoda</taxon>
        <taxon>Insecta</taxon>
        <taxon>Pterygota</taxon>
        <taxon>Neoptera</taxon>
        <taxon>Endopterygota</taxon>
        <taxon>Lepidoptera</taxon>
        <taxon>Glossata</taxon>
        <taxon>Ditrysia</taxon>
        <taxon>Tineoidea</taxon>
        <taxon>Psychidae</taxon>
        <taxon>Oiketicinae</taxon>
        <taxon>Eumeta</taxon>
    </lineage>
</organism>
<dbReference type="EMBL" id="BGZK01000180">
    <property type="protein sequence ID" value="GBP26422.1"/>
    <property type="molecule type" value="Genomic_DNA"/>
</dbReference>
<dbReference type="SUPFAM" id="SSF48264">
    <property type="entry name" value="Cytochrome P450"/>
    <property type="match status" value="1"/>
</dbReference>
<dbReference type="GO" id="GO:0005789">
    <property type="term" value="C:endoplasmic reticulum membrane"/>
    <property type="evidence" value="ECO:0007669"/>
    <property type="project" value="UniProtKB-SubCell"/>
</dbReference>
<evidence type="ECO:0000256" key="6">
    <source>
        <dbReference type="ARBA" id="ARBA00012109"/>
    </source>
</evidence>
<dbReference type="EC" id="1.14.14.1" evidence="6"/>
<dbReference type="PANTHER" id="PTHR24292:SF54">
    <property type="entry name" value="CYP9F3-RELATED"/>
    <property type="match status" value="1"/>
</dbReference>
<evidence type="ECO:0000256" key="3">
    <source>
        <dbReference type="ARBA" id="ARBA00004174"/>
    </source>
</evidence>
<evidence type="ECO:0000256" key="10">
    <source>
        <dbReference type="ARBA" id="ARBA00022848"/>
    </source>
</evidence>
<protein>
    <recommendedName>
        <fullName evidence="6">unspecific monooxygenase</fullName>
        <ecNumber evidence="6">1.14.14.1</ecNumber>
    </recommendedName>
</protein>
<evidence type="ECO:0000256" key="2">
    <source>
        <dbReference type="ARBA" id="ARBA00003690"/>
    </source>
</evidence>
<keyword evidence="10" id="KW-0492">Microsome</keyword>
<evidence type="ECO:0000256" key="15">
    <source>
        <dbReference type="ARBA" id="ARBA00047827"/>
    </source>
</evidence>
<dbReference type="PROSITE" id="PS00086">
    <property type="entry name" value="CYTOCHROME_P450"/>
    <property type="match status" value="1"/>
</dbReference>
<comment type="similarity">
    <text evidence="5 17">Belongs to the cytochrome P450 family.</text>
</comment>
<keyword evidence="9" id="KW-0256">Endoplasmic reticulum</keyword>
<reference evidence="18 19" key="1">
    <citation type="journal article" date="2019" name="Commun. Biol.">
        <title>The bagworm genome reveals a unique fibroin gene that provides high tensile strength.</title>
        <authorList>
            <person name="Kono N."/>
            <person name="Nakamura H."/>
            <person name="Ohtoshi R."/>
            <person name="Tomita M."/>
            <person name="Numata K."/>
            <person name="Arakawa K."/>
        </authorList>
    </citation>
    <scope>NUCLEOTIDE SEQUENCE [LARGE SCALE GENOMIC DNA]</scope>
</reference>
<evidence type="ECO:0000313" key="18">
    <source>
        <dbReference type="EMBL" id="GBP26422.1"/>
    </source>
</evidence>
<comment type="function">
    <text evidence="2">May be involved in the metabolism of insect hormones and in the breakdown of synthetic insecticides.</text>
</comment>
<dbReference type="GO" id="GO:0016712">
    <property type="term" value="F:oxidoreductase activity, acting on paired donors, with incorporation or reduction of molecular oxygen, reduced flavin or flavoprotein as one donor, and incorporation of one atom of oxygen"/>
    <property type="evidence" value="ECO:0007669"/>
    <property type="project" value="UniProtKB-EC"/>
</dbReference>
<dbReference type="InterPro" id="IPR002403">
    <property type="entry name" value="Cyt_P450_E_grp-IV"/>
</dbReference>
<dbReference type="CDD" id="cd11056">
    <property type="entry name" value="CYP6-like"/>
    <property type="match status" value="1"/>
</dbReference>
<evidence type="ECO:0000256" key="8">
    <source>
        <dbReference type="ARBA" id="ARBA00022723"/>
    </source>
</evidence>
<dbReference type="PANTHER" id="PTHR24292">
    <property type="entry name" value="CYTOCHROME P450"/>
    <property type="match status" value="1"/>
</dbReference>
<evidence type="ECO:0000256" key="14">
    <source>
        <dbReference type="ARBA" id="ARBA00023136"/>
    </source>
</evidence>
<name>A0A4C1UKC4_EUMVA</name>
<keyword evidence="13 17" id="KW-0503">Monooxygenase</keyword>
<evidence type="ECO:0000313" key="19">
    <source>
        <dbReference type="Proteomes" id="UP000299102"/>
    </source>
</evidence>
<keyword evidence="11 17" id="KW-0560">Oxidoreductase</keyword>
<dbReference type="Gene3D" id="1.10.630.10">
    <property type="entry name" value="Cytochrome P450"/>
    <property type="match status" value="1"/>
</dbReference>
<evidence type="ECO:0000256" key="17">
    <source>
        <dbReference type="RuleBase" id="RU000461"/>
    </source>
</evidence>
<keyword evidence="7 16" id="KW-0349">Heme</keyword>
<keyword evidence="14" id="KW-0472">Membrane</keyword>
<dbReference type="STRING" id="151549.A0A4C1UKC4"/>
<sequence>MYLYIWLGVLLAVLWLYFRKTYSYFKHRGVNYLPPVPVLGNMARTILKMEHMVEGLNRLYFSFPDDRFVGNYEFLAPTMMIRDPELIRLIGIKDFDSFTDHRRFSNEKDPFFAKSLFGLRGDAWRDMRATLSPAFTGSKLRGMVPLIQDCSQNLVRYLDNEMKKDGYLDVDTKDLFTRYTNDVIATCAFGLRVDSITEKDNQFYNMGYDLTNLKFRQIVKMFLVLSFPSLSTLKHENIKDEKDAGFSTVEESTIGKRTIKRVWDDEHLVAQALLFFFAGFDTVSTAMMFLLYELAVNPDIQAKLRQEIDDYFNEHHGKIDYDKINKMQYMDMVLSETLRKWPPAPNTDRYCQKRYNLGKPHEKATKDVYLEEGSVVVIPVWPIHYDPKYYPDPHRFDPERFSDENKHNINPFTYLPFGVGPRNCIGSRFAIIEVKAMVFDLLRHFELSPAPKTRVPAKLDPSQFAMRFLGGHWIRIKPRDVKA</sequence>
<dbReference type="InterPro" id="IPR036396">
    <property type="entry name" value="Cyt_P450_sf"/>
</dbReference>
<dbReference type="GO" id="GO:0020037">
    <property type="term" value="F:heme binding"/>
    <property type="evidence" value="ECO:0007669"/>
    <property type="project" value="InterPro"/>
</dbReference>
<dbReference type="Pfam" id="PF00067">
    <property type="entry name" value="p450"/>
    <property type="match status" value="1"/>
</dbReference>
<comment type="cofactor">
    <cofactor evidence="1 16">
        <name>heme</name>
        <dbReference type="ChEBI" id="CHEBI:30413"/>
    </cofactor>
</comment>
<gene>
    <name evidence="18" type="primary">CYP9E2</name>
    <name evidence="18" type="ORF">EVAR_75554_1</name>
</gene>
<comment type="caution">
    <text evidence="18">The sequence shown here is derived from an EMBL/GenBank/DDBJ whole genome shotgun (WGS) entry which is preliminary data.</text>
</comment>
<dbReference type="InterPro" id="IPR001128">
    <property type="entry name" value="Cyt_P450"/>
</dbReference>
<comment type="subcellular location">
    <subcellularLocation>
        <location evidence="4">Endoplasmic reticulum membrane</location>
        <topology evidence="4">Peripheral membrane protein</topology>
    </subcellularLocation>
    <subcellularLocation>
        <location evidence="3">Microsome membrane</location>
        <topology evidence="3">Peripheral membrane protein</topology>
    </subcellularLocation>
</comment>
<dbReference type="OrthoDB" id="2789670at2759"/>
<dbReference type="AlphaFoldDB" id="A0A4C1UKC4"/>
<keyword evidence="8 16" id="KW-0479">Metal-binding</keyword>
<evidence type="ECO:0000256" key="16">
    <source>
        <dbReference type="PIRSR" id="PIRSR602403-1"/>
    </source>
</evidence>
<evidence type="ECO:0000256" key="4">
    <source>
        <dbReference type="ARBA" id="ARBA00004406"/>
    </source>
</evidence>
<dbReference type="InterPro" id="IPR017972">
    <property type="entry name" value="Cyt_P450_CS"/>
</dbReference>
<keyword evidence="12 16" id="KW-0408">Iron</keyword>
<evidence type="ECO:0000256" key="12">
    <source>
        <dbReference type="ARBA" id="ARBA00023004"/>
    </source>
</evidence>
<feature type="binding site" description="axial binding residue" evidence="16">
    <location>
        <position position="424"/>
    </location>
    <ligand>
        <name>heme</name>
        <dbReference type="ChEBI" id="CHEBI:30413"/>
    </ligand>
    <ligandPart>
        <name>Fe</name>
        <dbReference type="ChEBI" id="CHEBI:18248"/>
    </ligandPart>
</feature>
<evidence type="ECO:0000256" key="1">
    <source>
        <dbReference type="ARBA" id="ARBA00001971"/>
    </source>
</evidence>
<dbReference type="PRINTS" id="PR00465">
    <property type="entry name" value="EP450IV"/>
</dbReference>